<dbReference type="Gramene" id="BGIOSGA033665-TA">
    <property type="protein sequence ID" value="BGIOSGA033665-PA"/>
    <property type="gene ID" value="BGIOSGA033665"/>
</dbReference>
<dbReference type="AlphaFoldDB" id="B8BLH3"/>
<gene>
    <name evidence="2" type="ORF">OsI_36779</name>
</gene>
<evidence type="ECO:0000313" key="2">
    <source>
        <dbReference type="EMBL" id="EEC68509.1"/>
    </source>
</evidence>
<dbReference type="PANTHER" id="PTHR33157:SF5">
    <property type="entry name" value="OS09G0314100 PROTEIN"/>
    <property type="match status" value="1"/>
</dbReference>
<dbReference type="STRING" id="39946.B8BLH3"/>
<accession>B8BLH3</accession>
<evidence type="ECO:0000313" key="3">
    <source>
        <dbReference type="Proteomes" id="UP000007015"/>
    </source>
</evidence>
<dbReference type="HOGENOM" id="CLU_036670_1_0_1"/>
<protein>
    <submittedName>
        <fullName evidence="2">Uncharacterized protein</fullName>
    </submittedName>
</protein>
<dbReference type="PANTHER" id="PTHR33157">
    <property type="entry name" value="AUTONOMOUS TRANSPOSABLE ELEMENT EN-1 MOSAIC PROTEIN-RELATED"/>
    <property type="match status" value="1"/>
</dbReference>
<dbReference type="Proteomes" id="UP000007015">
    <property type="component" value="Chromosome 11"/>
</dbReference>
<feature type="region of interest" description="Disordered" evidence="1">
    <location>
        <begin position="314"/>
        <end position="389"/>
    </location>
</feature>
<feature type="compositionally biased region" description="Polar residues" evidence="1">
    <location>
        <begin position="21"/>
        <end position="34"/>
    </location>
</feature>
<feature type="compositionally biased region" description="Polar residues" evidence="1">
    <location>
        <begin position="257"/>
        <end position="266"/>
    </location>
</feature>
<feature type="region of interest" description="Disordered" evidence="1">
    <location>
        <begin position="1"/>
        <end position="61"/>
    </location>
</feature>
<feature type="region of interest" description="Disordered" evidence="1">
    <location>
        <begin position="247"/>
        <end position="266"/>
    </location>
</feature>
<proteinExistence type="predicted"/>
<organism evidence="2 3">
    <name type="scientific">Oryza sativa subsp. indica</name>
    <name type="common">Rice</name>
    <dbReference type="NCBI Taxonomy" id="39946"/>
    <lineage>
        <taxon>Eukaryota</taxon>
        <taxon>Viridiplantae</taxon>
        <taxon>Streptophyta</taxon>
        <taxon>Embryophyta</taxon>
        <taxon>Tracheophyta</taxon>
        <taxon>Spermatophyta</taxon>
        <taxon>Magnoliopsida</taxon>
        <taxon>Liliopsida</taxon>
        <taxon>Poales</taxon>
        <taxon>Poaceae</taxon>
        <taxon>BOP clade</taxon>
        <taxon>Oryzoideae</taxon>
        <taxon>Oryzeae</taxon>
        <taxon>Oryzinae</taxon>
        <taxon>Oryza</taxon>
        <taxon>Oryza sativa</taxon>
    </lineage>
</organism>
<name>B8BLH3_ORYSI</name>
<sequence>MINGGGSSNSGANSSQRLCAGNSSNTDNASQATNIAGRGMSSAPPNKRGRKKGSRTALKVPPRGRKIALKPRGDEQFEYVTYPLLKSDPKYGTQMGIILKREYPGIIEEKDENGVIISSRPATSWFDYYEKEDDSGVTKADKVKQEFWNAFCVSEADKVEADRVLENYAAKSVRQMMYQLRVDSVKVYHDKIGEEIDDALARPKELEVDEYKDDPVDWCRDNGFSYLAYYWCTEEFKAKRKRGQQARLNSEDVAQNRGGSQPFTETQQYMTGFKNIDNDGNIGPIPSQKAQKHVALYEKLGEQVPQELDCPVEEEDPFAQGTSSSRVVSQPVEDNGNNNSDGYNTASGNGGNNNSDNNCNGNNTSSLNANDGSNIGGNNNSGGCNTSTS</sequence>
<dbReference type="InterPro" id="IPR039266">
    <property type="entry name" value="EN-1/SPM"/>
</dbReference>
<evidence type="ECO:0000256" key="1">
    <source>
        <dbReference type="SAM" id="MobiDB-lite"/>
    </source>
</evidence>
<keyword evidence="3" id="KW-1185">Reference proteome</keyword>
<dbReference type="EMBL" id="CM000136">
    <property type="protein sequence ID" value="EEC68509.1"/>
    <property type="molecule type" value="Genomic_DNA"/>
</dbReference>
<dbReference type="GO" id="GO:0032196">
    <property type="term" value="P:transposition"/>
    <property type="evidence" value="ECO:0007669"/>
    <property type="project" value="InterPro"/>
</dbReference>
<feature type="compositionally biased region" description="Low complexity" evidence="1">
    <location>
        <begin position="344"/>
        <end position="389"/>
    </location>
</feature>
<reference evidence="2 3" key="1">
    <citation type="journal article" date="2005" name="PLoS Biol.">
        <title>The genomes of Oryza sativa: a history of duplications.</title>
        <authorList>
            <person name="Yu J."/>
            <person name="Wang J."/>
            <person name="Lin W."/>
            <person name="Li S."/>
            <person name="Li H."/>
            <person name="Zhou J."/>
            <person name="Ni P."/>
            <person name="Dong W."/>
            <person name="Hu S."/>
            <person name="Zeng C."/>
            <person name="Zhang J."/>
            <person name="Zhang Y."/>
            <person name="Li R."/>
            <person name="Xu Z."/>
            <person name="Li S."/>
            <person name="Li X."/>
            <person name="Zheng H."/>
            <person name="Cong L."/>
            <person name="Lin L."/>
            <person name="Yin J."/>
            <person name="Geng J."/>
            <person name="Li G."/>
            <person name="Shi J."/>
            <person name="Liu J."/>
            <person name="Lv H."/>
            <person name="Li J."/>
            <person name="Wang J."/>
            <person name="Deng Y."/>
            <person name="Ran L."/>
            <person name="Shi X."/>
            <person name="Wang X."/>
            <person name="Wu Q."/>
            <person name="Li C."/>
            <person name="Ren X."/>
            <person name="Wang J."/>
            <person name="Wang X."/>
            <person name="Li D."/>
            <person name="Liu D."/>
            <person name="Zhang X."/>
            <person name="Ji Z."/>
            <person name="Zhao W."/>
            <person name="Sun Y."/>
            <person name="Zhang Z."/>
            <person name="Bao J."/>
            <person name="Han Y."/>
            <person name="Dong L."/>
            <person name="Ji J."/>
            <person name="Chen P."/>
            <person name="Wu S."/>
            <person name="Liu J."/>
            <person name="Xiao Y."/>
            <person name="Bu D."/>
            <person name="Tan J."/>
            <person name="Yang L."/>
            <person name="Ye C."/>
            <person name="Zhang J."/>
            <person name="Xu J."/>
            <person name="Zhou Y."/>
            <person name="Yu Y."/>
            <person name="Zhang B."/>
            <person name="Zhuang S."/>
            <person name="Wei H."/>
            <person name="Liu B."/>
            <person name="Lei M."/>
            <person name="Yu H."/>
            <person name="Li Y."/>
            <person name="Xu H."/>
            <person name="Wei S."/>
            <person name="He X."/>
            <person name="Fang L."/>
            <person name="Zhang Z."/>
            <person name="Zhang Y."/>
            <person name="Huang X."/>
            <person name="Su Z."/>
            <person name="Tong W."/>
            <person name="Li J."/>
            <person name="Tong Z."/>
            <person name="Li S."/>
            <person name="Ye J."/>
            <person name="Wang L."/>
            <person name="Fang L."/>
            <person name="Lei T."/>
            <person name="Chen C."/>
            <person name="Chen H."/>
            <person name="Xu Z."/>
            <person name="Li H."/>
            <person name="Huang H."/>
            <person name="Zhang F."/>
            <person name="Xu H."/>
            <person name="Li N."/>
            <person name="Zhao C."/>
            <person name="Li S."/>
            <person name="Dong L."/>
            <person name="Huang Y."/>
            <person name="Li L."/>
            <person name="Xi Y."/>
            <person name="Qi Q."/>
            <person name="Li W."/>
            <person name="Zhang B."/>
            <person name="Hu W."/>
            <person name="Zhang Y."/>
            <person name="Tian X."/>
            <person name="Jiao Y."/>
            <person name="Liang X."/>
            <person name="Jin J."/>
            <person name="Gao L."/>
            <person name="Zheng W."/>
            <person name="Hao B."/>
            <person name="Liu S."/>
            <person name="Wang W."/>
            <person name="Yuan L."/>
            <person name="Cao M."/>
            <person name="McDermott J."/>
            <person name="Samudrala R."/>
            <person name="Wang J."/>
            <person name="Wong G.K."/>
            <person name="Yang H."/>
        </authorList>
    </citation>
    <scope>NUCLEOTIDE SEQUENCE [LARGE SCALE GENOMIC DNA]</scope>
    <source>
        <strain evidence="3">cv. 93-11</strain>
    </source>
</reference>